<evidence type="ECO:0000256" key="7">
    <source>
        <dbReference type="ARBA" id="ARBA00038093"/>
    </source>
</evidence>
<feature type="domain" description="PIN" evidence="9">
    <location>
        <begin position="3"/>
        <end position="122"/>
    </location>
</feature>
<comment type="function">
    <text evidence="8">Toxic component of a toxin-antitoxin (TA) system. An RNase.</text>
</comment>
<dbReference type="HOGENOM" id="CLU_118482_8_0_5"/>
<evidence type="ECO:0000313" key="10">
    <source>
        <dbReference type="EMBL" id="ABD88480.1"/>
    </source>
</evidence>
<dbReference type="STRING" id="316056.RPC_2934"/>
<evidence type="ECO:0000256" key="8">
    <source>
        <dbReference type="HAMAP-Rule" id="MF_00265"/>
    </source>
</evidence>
<dbReference type="RefSeq" id="WP_011473375.1">
    <property type="nucleotide sequence ID" value="NC_007925.1"/>
</dbReference>
<accession>Q213F6</accession>
<dbReference type="eggNOG" id="COG1487">
    <property type="taxonomic scope" value="Bacteria"/>
</dbReference>
<reference evidence="10" key="1">
    <citation type="submission" date="2006-03" db="EMBL/GenBank/DDBJ databases">
        <title>Complete sequence of Rhodopseudomonas palustris BisB18.</title>
        <authorList>
            <consortium name="US DOE Joint Genome Institute"/>
            <person name="Copeland A."/>
            <person name="Lucas S."/>
            <person name="Lapidus A."/>
            <person name="Barry K."/>
            <person name="Detter J.C."/>
            <person name="Glavina del Rio T."/>
            <person name="Hammon N."/>
            <person name="Israni S."/>
            <person name="Dalin E."/>
            <person name="Tice H."/>
            <person name="Pitluck S."/>
            <person name="Chain P."/>
            <person name="Malfatti S."/>
            <person name="Shin M."/>
            <person name="Vergez L."/>
            <person name="Schmutz J."/>
            <person name="Larimer F."/>
            <person name="Land M."/>
            <person name="Hauser L."/>
            <person name="Pelletier D.A."/>
            <person name="Kyrpides N."/>
            <person name="Anderson I."/>
            <person name="Oda Y."/>
            <person name="Harwood C.S."/>
            <person name="Richardson P."/>
        </authorList>
    </citation>
    <scope>NUCLEOTIDE SEQUENCE [LARGE SCALE GENOMIC DNA]</scope>
    <source>
        <strain evidence="10">BisB18</strain>
    </source>
</reference>
<dbReference type="GO" id="GO:0004540">
    <property type="term" value="F:RNA nuclease activity"/>
    <property type="evidence" value="ECO:0007669"/>
    <property type="project" value="InterPro"/>
</dbReference>
<evidence type="ECO:0000256" key="5">
    <source>
        <dbReference type="ARBA" id="ARBA00022801"/>
    </source>
</evidence>
<keyword evidence="5 8" id="KW-0378">Hydrolase</keyword>
<evidence type="ECO:0000256" key="2">
    <source>
        <dbReference type="ARBA" id="ARBA00022649"/>
    </source>
</evidence>
<dbReference type="InterPro" id="IPR050556">
    <property type="entry name" value="Type_II_TA_system_RNase"/>
</dbReference>
<dbReference type="InterPro" id="IPR002716">
    <property type="entry name" value="PIN_dom"/>
</dbReference>
<dbReference type="Pfam" id="PF01850">
    <property type="entry name" value="PIN"/>
    <property type="match status" value="1"/>
</dbReference>
<proteinExistence type="inferred from homology"/>
<keyword evidence="3 8" id="KW-0540">Nuclease</keyword>
<evidence type="ECO:0000256" key="1">
    <source>
        <dbReference type="ARBA" id="ARBA00001946"/>
    </source>
</evidence>
<organism evidence="10">
    <name type="scientific">Rhodopseudomonas palustris (strain BisB18)</name>
    <dbReference type="NCBI Taxonomy" id="316056"/>
    <lineage>
        <taxon>Bacteria</taxon>
        <taxon>Pseudomonadati</taxon>
        <taxon>Pseudomonadota</taxon>
        <taxon>Alphaproteobacteria</taxon>
        <taxon>Hyphomicrobiales</taxon>
        <taxon>Nitrobacteraceae</taxon>
        <taxon>Rhodopseudomonas</taxon>
    </lineage>
</organism>
<keyword evidence="8" id="KW-0800">Toxin</keyword>
<feature type="binding site" evidence="8">
    <location>
        <position position="6"/>
    </location>
    <ligand>
        <name>Mg(2+)</name>
        <dbReference type="ChEBI" id="CHEBI:18420"/>
    </ligand>
</feature>
<evidence type="ECO:0000256" key="3">
    <source>
        <dbReference type="ARBA" id="ARBA00022722"/>
    </source>
</evidence>
<dbReference type="AlphaFoldDB" id="Q213F6"/>
<dbReference type="PANTHER" id="PTHR33653">
    <property type="entry name" value="RIBONUCLEASE VAPC2"/>
    <property type="match status" value="1"/>
</dbReference>
<dbReference type="GO" id="GO:0090729">
    <property type="term" value="F:toxin activity"/>
    <property type="evidence" value="ECO:0007669"/>
    <property type="project" value="UniProtKB-KW"/>
</dbReference>
<comment type="similarity">
    <text evidence="7 8">Belongs to the PINc/VapC protein family.</text>
</comment>
<dbReference type="EC" id="3.1.-.-" evidence="8"/>
<dbReference type="InterPro" id="IPR029060">
    <property type="entry name" value="PIN-like_dom_sf"/>
</dbReference>
<comment type="cofactor">
    <cofactor evidence="1 8">
        <name>Mg(2+)</name>
        <dbReference type="ChEBI" id="CHEBI:18420"/>
    </cofactor>
</comment>
<evidence type="ECO:0000256" key="4">
    <source>
        <dbReference type="ARBA" id="ARBA00022723"/>
    </source>
</evidence>
<keyword evidence="4 8" id="KW-0479">Metal-binding</keyword>
<dbReference type="KEGG" id="rpc:RPC_2934"/>
<evidence type="ECO:0000256" key="6">
    <source>
        <dbReference type="ARBA" id="ARBA00022842"/>
    </source>
</evidence>
<name>Q213F6_RHOPB</name>
<dbReference type="OrthoDB" id="7188375at2"/>
<protein>
    <recommendedName>
        <fullName evidence="8">Ribonuclease VapC</fullName>
        <shortName evidence="8">RNase VapC</shortName>
        <ecNumber evidence="8">3.1.-.-</ecNumber>
    </recommendedName>
    <alternativeName>
        <fullName evidence="8">Toxin VapC</fullName>
    </alternativeName>
</protein>
<sequence length="144" mass="15873">MNYLIDTDIVSELRKGPRCDAHVSAWYASLADEDLFLSTLVLGEIRKGVELARPRDPGKAEALERWLREVETAFNGRVLGIDNAVSDQWGRMSAIRPLPVVDGLLAATALTHGLTLVTRNDRDVAGLGAIVFNPFRGEESDRRS</sequence>
<evidence type="ECO:0000259" key="9">
    <source>
        <dbReference type="Pfam" id="PF01850"/>
    </source>
</evidence>
<dbReference type="HAMAP" id="MF_00265">
    <property type="entry name" value="VapC_Nob1"/>
    <property type="match status" value="1"/>
</dbReference>
<keyword evidence="2 8" id="KW-1277">Toxin-antitoxin system</keyword>
<dbReference type="Gene3D" id="3.40.50.1010">
    <property type="entry name" value="5'-nuclease"/>
    <property type="match status" value="1"/>
</dbReference>
<dbReference type="PANTHER" id="PTHR33653:SF1">
    <property type="entry name" value="RIBONUCLEASE VAPC2"/>
    <property type="match status" value="1"/>
</dbReference>
<dbReference type="CDD" id="cd18746">
    <property type="entry name" value="PIN_VapC4-5_FitB-like"/>
    <property type="match status" value="1"/>
</dbReference>
<keyword evidence="6 8" id="KW-0460">Magnesium</keyword>
<dbReference type="GO" id="GO:0000287">
    <property type="term" value="F:magnesium ion binding"/>
    <property type="evidence" value="ECO:0007669"/>
    <property type="project" value="UniProtKB-UniRule"/>
</dbReference>
<feature type="binding site" evidence="8">
    <location>
        <position position="102"/>
    </location>
    <ligand>
        <name>Mg(2+)</name>
        <dbReference type="ChEBI" id="CHEBI:18420"/>
    </ligand>
</feature>
<dbReference type="SUPFAM" id="SSF88723">
    <property type="entry name" value="PIN domain-like"/>
    <property type="match status" value="1"/>
</dbReference>
<dbReference type="InterPro" id="IPR022907">
    <property type="entry name" value="VapC_family"/>
</dbReference>
<dbReference type="GO" id="GO:0016787">
    <property type="term" value="F:hydrolase activity"/>
    <property type="evidence" value="ECO:0007669"/>
    <property type="project" value="UniProtKB-KW"/>
</dbReference>
<gene>
    <name evidence="8" type="primary">vapC</name>
    <name evidence="10" type="ordered locus">RPC_2934</name>
</gene>
<dbReference type="EMBL" id="CP000301">
    <property type="protein sequence ID" value="ABD88480.1"/>
    <property type="molecule type" value="Genomic_DNA"/>
</dbReference>